<reference evidence="1" key="1">
    <citation type="journal article" date="2020" name="Stud. Mycol.">
        <title>101 Dothideomycetes genomes: a test case for predicting lifestyles and emergence of pathogens.</title>
        <authorList>
            <person name="Haridas S."/>
            <person name="Albert R."/>
            <person name="Binder M."/>
            <person name="Bloem J."/>
            <person name="Labutti K."/>
            <person name="Salamov A."/>
            <person name="Andreopoulos B."/>
            <person name="Baker S."/>
            <person name="Barry K."/>
            <person name="Bills G."/>
            <person name="Bluhm B."/>
            <person name="Cannon C."/>
            <person name="Castanera R."/>
            <person name="Culley D."/>
            <person name="Daum C."/>
            <person name="Ezra D."/>
            <person name="Gonzalez J."/>
            <person name="Henrissat B."/>
            <person name="Kuo A."/>
            <person name="Liang C."/>
            <person name="Lipzen A."/>
            <person name="Lutzoni F."/>
            <person name="Magnuson J."/>
            <person name="Mondo S."/>
            <person name="Nolan M."/>
            <person name="Ohm R."/>
            <person name="Pangilinan J."/>
            <person name="Park H.-J."/>
            <person name="Ramirez L."/>
            <person name="Alfaro M."/>
            <person name="Sun H."/>
            <person name="Tritt A."/>
            <person name="Yoshinaga Y."/>
            <person name="Zwiers L.-H."/>
            <person name="Turgeon B."/>
            <person name="Goodwin S."/>
            <person name="Spatafora J."/>
            <person name="Crous P."/>
            <person name="Grigoriev I."/>
        </authorList>
    </citation>
    <scope>NUCLEOTIDE SEQUENCE</scope>
    <source>
        <strain evidence="1">CBS 207.26</strain>
    </source>
</reference>
<proteinExistence type="predicted"/>
<dbReference type="Proteomes" id="UP000800200">
    <property type="component" value="Unassembled WGS sequence"/>
</dbReference>
<gene>
    <name evidence="1" type="ORF">K469DRAFT_210623</name>
</gene>
<sequence length="171" mass="19546">MERIVSQLNKLARHALPPTVKAGEKDFVKDALNAGELQLVGTHESSGPGYSTRIRKTDYIILPQFWTALIQPGCSVKLLYLDRKSNTWTSTAKLHKEKEEKLKEKEGELLMKGLTLDLMKSCLDIKEKILNMTKEKPVNPYLGKKGVLLVVVLFIAMRWVSRRWRSHREGC</sequence>
<organism evidence="1 2">
    <name type="scientific">Zopfia rhizophila CBS 207.26</name>
    <dbReference type="NCBI Taxonomy" id="1314779"/>
    <lineage>
        <taxon>Eukaryota</taxon>
        <taxon>Fungi</taxon>
        <taxon>Dikarya</taxon>
        <taxon>Ascomycota</taxon>
        <taxon>Pezizomycotina</taxon>
        <taxon>Dothideomycetes</taxon>
        <taxon>Dothideomycetes incertae sedis</taxon>
        <taxon>Zopfiaceae</taxon>
        <taxon>Zopfia</taxon>
    </lineage>
</organism>
<accession>A0A6A6DYH6</accession>
<evidence type="ECO:0000313" key="2">
    <source>
        <dbReference type="Proteomes" id="UP000800200"/>
    </source>
</evidence>
<evidence type="ECO:0000313" key="1">
    <source>
        <dbReference type="EMBL" id="KAF2183329.1"/>
    </source>
</evidence>
<keyword evidence="2" id="KW-1185">Reference proteome</keyword>
<name>A0A6A6DYH6_9PEZI</name>
<dbReference type="EMBL" id="ML994643">
    <property type="protein sequence ID" value="KAF2183329.1"/>
    <property type="molecule type" value="Genomic_DNA"/>
</dbReference>
<protein>
    <submittedName>
        <fullName evidence="1">Uncharacterized protein</fullName>
    </submittedName>
</protein>
<dbReference type="AlphaFoldDB" id="A0A6A6DYH6"/>